<evidence type="ECO:0000256" key="6">
    <source>
        <dbReference type="ARBA" id="ARBA00022946"/>
    </source>
</evidence>
<name>A0A8T3C5Z2_DENNO</name>
<dbReference type="PANTHER" id="PTHR47353:SF1">
    <property type="entry name" value="THIOREDOXIN-LIKE PROTEIN HCF164, CHLOROPLASTIC"/>
    <property type="match status" value="1"/>
</dbReference>
<evidence type="ECO:0000256" key="11">
    <source>
        <dbReference type="ARBA" id="ARBA00077449"/>
    </source>
</evidence>
<dbReference type="EMBL" id="JAGYWB010000003">
    <property type="protein sequence ID" value="KAI0527225.1"/>
    <property type="molecule type" value="Genomic_DNA"/>
</dbReference>
<dbReference type="InterPro" id="IPR044241">
    <property type="entry name" value="TxlA/HCF164"/>
</dbReference>
<dbReference type="GO" id="GO:0009535">
    <property type="term" value="C:chloroplast thylakoid membrane"/>
    <property type="evidence" value="ECO:0007669"/>
    <property type="project" value="TreeGrafter"/>
</dbReference>
<dbReference type="SUPFAM" id="SSF52833">
    <property type="entry name" value="Thioredoxin-like"/>
    <property type="match status" value="1"/>
</dbReference>
<keyword evidence="8" id="KW-1015">Disulfide bond</keyword>
<keyword evidence="7" id="KW-0249">Electron transport</keyword>
<dbReference type="AlphaFoldDB" id="A0A8T3C5Z2"/>
<evidence type="ECO:0000256" key="5">
    <source>
        <dbReference type="ARBA" id="ARBA00022640"/>
    </source>
</evidence>
<protein>
    <recommendedName>
        <fullName evidence="10">Thioredoxin-like protein HCF164, chloroplastic</fullName>
    </recommendedName>
    <alternativeName>
        <fullName evidence="11">Protein HIGH CHLOROPHYLL FLUORESCENCE 164</fullName>
    </alternativeName>
</protein>
<dbReference type="GO" id="GO:0010190">
    <property type="term" value="P:cytochrome b6f complex assembly"/>
    <property type="evidence" value="ECO:0007669"/>
    <property type="project" value="TreeGrafter"/>
</dbReference>
<gene>
    <name evidence="13" type="ORF">KFK09_002824</name>
</gene>
<keyword evidence="14" id="KW-1185">Reference proteome</keyword>
<evidence type="ECO:0000256" key="3">
    <source>
        <dbReference type="ARBA" id="ARBA00022448"/>
    </source>
</evidence>
<evidence type="ECO:0000256" key="4">
    <source>
        <dbReference type="ARBA" id="ARBA00022528"/>
    </source>
</evidence>
<reference evidence="13" key="1">
    <citation type="journal article" date="2022" name="Front. Genet.">
        <title>Chromosome-Scale Assembly of the Dendrobium nobile Genome Provides Insights Into the Molecular Mechanism of the Biosynthesis of the Medicinal Active Ingredient of Dendrobium.</title>
        <authorList>
            <person name="Xu Q."/>
            <person name="Niu S.-C."/>
            <person name="Li K.-L."/>
            <person name="Zheng P.-J."/>
            <person name="Zhang X.-J."/>
            <person name="Jia Y."/>
            <person name="Liu Y."/>
            <person name="Niu Y.-X."/>
            <person name="Yu L.-H."/>
            <person name="Chen D.-F."/>
            <person name="Zhang G.-Q."/>
        </authorList>
    </citation>
    <scope>NUCLEOTIDE SEQUENCE</scope>
    <source>
        <tissue evidence="13">Leaf</tissue>
    </source>
</reference>
<dbReference type="InterPro" id="IPR013766">
    <property type="entry name" value="Thioredoxin_domain"/>
</dbReference>
<dbReference type="Pfam" id="PF00085">
    <property type="entry name" value="Thioredoxin"/>
    <property type="match status" value="1"/>
</dbReference>
<dbReference type="PROSITE" id="PS51352">
    <property type="entry name" value="THIOREDOXIN_2"/>
    <property type="match status" value="1"/>
</dbReference>
<comment type="caution">
    <text evidence="13">The sequence shown here is derived from an EMBL/GenBank/DDBJ whole genome shotgun (WGS) entry which is preliminary data.</text>
</comment>
<keyword evidence="3" id="KW-0813">Transport</keyword>
<dbReference type="CDD" id="cd02950">
    <property type="entry name" value="TxlA"/>
    <property type="match status" value="1"/>
</dbReference>
<keyword evidence="9" id="KW-0676">Redox-active center</keyword>
<evidence type="ECO:0000313" key="13">
    <source>
        <dbReference type="EMBL" id="KAI0527225.1"/>
    </source>
</evidence>
<evidence type="ECO:0000313" key="14">
    <source>
        <dbReference type="Proteomes" id="UP000829196"/>
    </source>
</evidence>
<keyword evidence="6" id="KW-0809">Transit peptide</keyword>
<evidence type="ECO:0000256" key="2">
    <source>
        <dbReference type="ARBA" id="ARBA00008987"/>
    </source>
</evidence>
<comment type="subcellular location">
    <subcellularLocation>
        <location evidence="1">Plastid</location>
        <location evidence="1">Chloroplast</location>
    </subcellularLocation>
</comment>
<dbReference type="Gene3D" id="3.40.30.10">
    <property type="entry name" value="Glutaredoxin"/>
    <property type="match status" value="1"/>
</dbReference>
<evidence type="ECO:0000256" key="8">
    <source>
        <dbReference type="ARBA" id="ARBA00023157"/>
    </source>
</evidence>
<evidence type="ECO:0000259" key="12">
    <source>
        <dbReference type="PROSITE" id="PS51352"/>
    </source>
</evidence>
<keyword evidence="4" id="KW-0150">Chloroplast</keyword>
<accession>A0A8T3C5Z2</accession>
<dbReference type="Proteomes" id="UP000829196">
    <property type="component" value="Unassembled WGS sequence"/>
</dbReference>
<dbReference type="FunFam" id="3.40.30.10:FF:000145">
    <property type="entry name" value="thioredoxin-like protein HCF164, chloroplastic"/>
    <property type="match status" value="1"/>
</dbReference>
<evidence type="ECO:0000256" key="1">
    <source>
        <dbReference type="ARBA" id="ARBA00004229"/>
    </source>
</evidence>
<evidence type="ECO:0000256" key="10">
    <source>
        <dbReference type="ARBA" id="ARBA00069209"/>
    </source>
</evidence>
<dbReference type="GO" id="GO:0016671">
    <property type="term" value="F:oxidoreductase activity, acting on a sulfur group of donors, disulfide as acceptor"/>
    <property type="evidence" value="ECO:0007669"/>
    <property type="project" value="TreeGrafter"/>
</dbReference>
<evidence type="ECO:0000256" key="7">
    <source>
        <dbReference type="ARBA" id="ARBA00022982"/>
    </source>
</evidence>
<feature type="domain" description="Thioredoxin" evidence="12">
    <location>
        <begin position="74"/>
        <end position="229"/>
    </location>
</feature>
<keyword evidence="5" id="KW-0934">Plastid</keyword>
<comment type="similarity">
    <text evidence="2">Belongs to the thioredoxin family.</text>
</comment>
<sequence>MASMACGSFSLFHERVSPLRPTTHLRRSAARFRLVEKSRRALPPRYEANSEPADPPVADTASELESVVVANFGEDNGANISQSELFPALPNKSINRRIALTSTVAAFGLFLSSRLEFGISLKDLSSAAVPYEEALLNGKPTVVEFYADWCEVCRELAPDIYKVENQYKDRVNFVLLNVDNTKWEQELDEFGVEGIPHFAFLDRNGNEEGNIVGRLPKKYLLENVEALAKGEPSVPHARMVGQYSSAESRKVYQVTDPRSHG</sequence>
<dbReference type="InterPro" id="IPR036249">
    <property type="entry name" value="Thioredoxin-like_sf"/>
</dbReference>
<organism evidence="13 14">
    <name type="scientific">Dendrobium nobile</name>
    <name type="common">Orchid</name>
    <dbReference type="NCBI Taxonomy" id="94219"/>
    <lineage>
        <taxon>Eukaryota</taxon>
        <taxon>Viridiplantae</taxon>
        <taxon>Streptophyta</taxon>
        <taxon>Embryophyta</taxon>
        <taxon>Tracheophyta</taxon>
        <taxon>Spermatophyta</taxon>
        <taxon>Magnoliopsida</taxon>
        <taxon>Liliopsida</taxon>
        <taxon>Asparagales</taxon>
        <taxon>Orchidaceae</taxon>
        <taxon>Epidendroideae</taxon>
        <taxon>Malaxideae</taxon>
        <taxon>Dendrobiinae</taxon>
        <taxon>Dendrobium</taxon>
    </lineage>
</organism>
<proteinExistence type="inferred from homology"/>
<dbReference type="PANTHER" id="PTHR47353">
    <property type="entry name" value="THIOREDOXIN-LIKE PROTEIN HCF164, CHLOROPLASTIC"/>
    <property type="match status" value="1"/>
</dbReference>
<dbReference type="SMR" id="A0A8T3C5Z2"/>
<evidence type="ECO:0000256" key="9">
    <source>
        <dbReference type="ARBA" id="ARBA00023284"/>
    </source>
</evidence>
<dbReference type="OrthoDB" id="2121326at2759"/>